<keyword evidence="4" id="KW-1185">Reference proteome</keyword>
<evidence type="ECO:0000313" key="4">
    <source>
        <dbReference type="Proteomes" id="UP001155241"/>
    </source>
</evidence>
<reference evidence="3" key="1">
    <citation type="submission" date="2022-06" db="EMBL/GenBank/DDBJ databases">
        <title>Aeoliella straminimaris, a novel planctomycete from sediments.</title>
        <authorList>
            <person name="Vitorino I.R."/>
            <person name="Lage O.M."/>
        </authorList>
    </citation>
    <scope>NUCLEOTIDE SEQUENCE</scope>
    <source>
        <strain evidence="3">ICT_H6.2</strain>
    </source>
</reference>
<organism evidence="3 4">
    <name type="scientific">Aeoliella straminimaris</name>
    <dbReference type="NCBI Taxonomy" id="2954799"/>
    <lineage>
        <taxon>Bacteria</taxon>
        <taxon>Pseudomonadati</taxon>
        <taxon>Planctomycetota</taxon>
        <taxon>Planctomycetia</taxon>
        <taxon>Pirellulales</taxon>
        <taxon>Lacipirellulaceae</taxon>
        <taxon>Aeoliella</taxon>
    </lineage>
</organism>
<evidence type="ECO:0000256" key="2">
    <source>
        <dbReference type="SAM" id="Phobius"/>
    </source>
</evidence>
<comment type="caution">
    <text evidence="3">The sequence shown here is derived from an EMBL/GenBank/DDBJ whole genome shotgun (WGS) entry which is preliminary data.</text>
</comment>
<dbReference type="RefSeq" id="WP_252855351.1">
    <property type="nucleotide sequence ID" value="NZ_JAMXLR010000091.1"/>
</dbReference>
<keyword evidence="2" id="KW-0812">Transmembrane</keyword>
<dbReference type="EMBL" id="JAMXLR010000091">
    <property type="protein sequence ID" value="MCO6047238.1"/>
    <property type="molecule type" value="Genomic_DNA"/>
</dbReference>
<keyword evidence="2" id="KW-1133">Transmembrane helix</keyword>
<feature type="transmembrane region" description="Helical" evidence="2">
    <location>
        <begin position="12"/>
        <end position="31"/>
    </location>
</feature>
<sequence>MAARQDQTLQIALIVFAILLVGFMAFTYYFYKQASDASQQLDAMTDDRDSQRSAANNMGVENEQLRQWMGFEQFAEFDTVSTQVKADMDRMAGTLAEDKRNYRDALELMYKSNLELAQAQAVDKQKNKDLETKLREVEAGHQAQIAQLQADKEKIEQAAAAQRNQFTDARAALEQSKSALAKQISDQTAAFEQERTQLTSARNEAQEEASKRQRTIDQLKEERKQEDFSFEIADGKITWVNQSNNTVWINIGSADSLRQQVTFSVFDNEDTDAGKAEKKGAVEVVRMLGEHMAECRVTDDDPRNPILPGDYIYSQVWHHGKPQHFALTGLIDLDDDGQSDLQLAKDLIELNGGVVDAYPNPETNELEGEMTAETRFMVFGERSDRTNDSALRDTWDKMHNEANAMGVELISVTDFLNQMGYKPDNRAVNLGAGVNANDFRPRPAPSRGDLRPRVNYSTP</sequence>
<protein>
    <submittedName>
        <fullName evidence="3">Uncharacterized protein</fullName>
    </submittedName>
</protein>
<evidence type="ECO:0000256" key="1">
    <source>
        <dbReference type="SAM" id="MobiDB-lite"/>
    </source>
</evidence>
<feature type="region of interest" description="Disordered" evidence="1">
    <location>
        <begin position="194"/>
        <end position="219"/>
    </location>
</feature>
<accession>A0A9X2FFE4</accession>
<proteinExistence type="predicted"/>
<gene>
    <name evidence="3" type="ORF">NG895_25340</name>
</gene>
<dbReference type="AlphaFoldDB" id="A0A9X2FFE4"/>
<feature type="compositionally biased region" description="Basic and acidic residues" evidence="1">
    <location>
        <begin position="204"/>
        <end position="219"/>
    </location>
</feature>
<feature type="region of interest" description="Disordered" evidence="1">
    <location>
        <begin position="433"/>
        <end position="459"/>
    </location>
</feature>
<evidence type="ECO:0000313" key="3">
    <source>
        <dbReference type="EMBL" id="MCO6047238.1"/>
    </source>
</evidence>
<feature type="compositionally biased region" description="Polar residues" evidence="1">
    <location>
        <begin position="194"/>
        <end position="203"/>
    </location>
</feature>
<keyword evidence="2" id="KW-0472">Membrane</keyword>
<dbReference type="Proteomes" id="UP001155241">
    <property type="component" value="Unassembled WGS sequence"/>
</dbReference>
<name>A0A9X2FFE4_9BACT</name>